<gene>
    <name evidence="1" type="ORF">QAD02_010970</name>
</gene>
<dbReference type="Proteomes" id="UP001239111">
    <property type="component" value="Chromosome 2"/>
</dbReference>
<proteinExistence type="predicted"/>
<name>A0ACC2NY09_9HYME</name>
<sequence length="353" mass="40553">MPFNPPDSNEISIKIIEAVKQHPVLYISEVTGEAIRIQEFRQKVWKRISDELGLDSAWVKLRWKNLRDTYSRQLKVKGKSSAGSKKKKWLFEDDLSFLKVLYEPNSVDLHVELTEEYIKDINTGVIPSENLLEHLEEDEDDYSEYLEILGEDKSQMRSQEPETTENSDDNILQEVNGDQSLKESVIDTCTQKVESRYRKARLKQPKQEQIISNSSTPIIINASSILALPNTHETQDYSGTITTETVESCQNFASTRAQKRRKVEESPEGRTCFDYKGSTDEFFMSIAKTVQKLPPKAQADVKMDVCRIIHEAQQKHKLLKDSKNVQKYSRVPGVIPNLVLVPCRLIDRQNESC</sequence>
<evidence type="ECO:0000313" key="2">
    <source>
        <dbReference type="Proteomes" id="UP001239111"/>
    </source>
</evidence>
<comment type="caution">
    <text evidence="1">The sequence shown here is derived from an EMBL/GenBank/DDBJ whole genome shotgun (WGS) entry which is preliminary data.</text>
</comment>
<protein>
    <submittedName>
        <fullName evidence="1">Uncharacterized protein</fullName>
    </submittedName>
</protein>
<accession>A0ACC2NY09</accession>
<organism evidence="1 2">
    <name type="scientific">Eretmocerus hayati</name>
    <dbReference type="NCBI Taxonomy" id="131215"/>
    <lineage>
        <taxon>Eukaryota</taxon>
        <taxon>Metazoa</taxon>
        <taxon>Ecdysozoa</taxon>
        <taxon>Arthropoda</taxon>
        <taxon>Hexapoda</taxon>
        <taxon>Insecta</taxon>
        <taxon>Pterygota</taxon>
        <taxon>Neoptera</taxon>
        <taxon>Endopterygota</taxon>
        <taxon>Hymenoptera</taxon>
        <taxon>Apocrita</taxon>
        <taxon>Proctotrupomorpha</taxon>
        <taxon>Chalcidoidea</taxon>
        <taxon>Aphelinidae</taxon>
        <taxon>Aphelininae</taxon>
        <taxon>Eretmocerus</taxon>
    </lineage>
</organism>
<dbReference type="EMBL" id="CM056742">
    <property type="protein sequence ID" value="KAJ8675184.1"/>
    <property type="molecule type" value="Genomic_DNA"/>
</dbReference>
<reference evidence="1" key="1">
    <citation type="submission" date="2023-04" db="EMBL/GenBank/DDBJ databases">
        <title>A chromosome-level genome assembly of the parasitoid wasp Eretmocerus hayati.</title>
        <authorList>
            <person name="Zhong Y."/>
            <person name="Liu S."/>
            <person name="Liu Y."/>
        </authorList>
    </citation>
    <scope>NUCLEOTIDE SEQUENCE</scope>
    <source>
        <strain evidence="1">ZJU_SS_LIU_2023</strain>
    </source>
</reference>
<keyword evidence="2" id="KW-1185">Reference proteome</keyword>
<evidence type="ECO:0000313" key="1">
    <source>
        <dbReference type="EMBL" id="KAJ8675184.1"/>
    </source>
</evidence>